<evidence type="ECO:0000313" key="1">
    <source>
        <dbReference type="EMBL" id="KZP09415.1"/>
    </source>
</evidence>
<accession>A0A165YCB8</accession>
<gene>
    <name evidence="2" type="ORF">FIBSPDRAFT_165765</name>
    <name evidence="1" type="ORF">FIBSPDRAFT_239459</name>
</gene>
<dbReference type="EMBL" id="KV417650">
    <property type="protein sequence ID" value="KZP12261.1"/>
    <property type="molecule type" value="Genomic_DNA"/>
</dbReference>
<evidence type="ECO:0000313" key="2">
    <source>
        <dbReference type="EMBL" id="KZP12261.1"/>
    </source>
</evidence>
<proteinExistence type="predicted"/>
<reference evidence="1 3" key="1">
    <citation type="journal article" date="2016" name="Mol. Biol. Evol.">
        <title>Comparative Genomics of Early-Diverging Mushroom-Forming Fungi Provides Insights into the Origins of Lignocellulose Decay Capabilities.</title>
        <authorList>
            <person name="Nagy L.G."/>
            <person name="Riley R."/>
            <person name="Tritt A."/>
            <person name="Adam C."/>
            <person name="Daum C."/>
            <person name="Floudas D."/>
            <person name="Sun H."/>
            <person name="Yadav J.S."/>
            <person name="Pangilinan J."/>
            <person name="Larsson K.H."/>
            <person name="Matsuura K."/>
            <person name="Barry K."/>
            <person name="Labutti K."/>
            <person name="Kuo R."/>
            <person name="Ohm R.A."/>
            <person name="Bhattacharya S.S."/>
            <person name="Shirouzu T."/>
            <person name="Yoshinaga Y."/>
            <person name="Martin F.M."/>
            <person name="Grigoriev I.V."/>
            <person name="Hibbett D.S."/>
        </authorList>
    </citation>
    <scope>NUCLEOTIDE SEQUENCE [LARGE SCALE GENOMIC DNA]</scope>
    <source>
        <strain evidence="1 3">CBS 109695</strain>
    </source>
</reference>
<sequence length="135" mass="14795">MNGVIEGSQRGYCSRSRIAGLSSKLVLSSRPLPVQCHFLTRHYSPEILAAKIHFLDESDKVLPGNCIMATNASWYTFNAMAAHVTNRARLVSTRNYMPPSPASSAHSLNVLLFASLVPPSFSSRTSRCLPSPMLM</sequence>
<organism evidence="1 3">
    <name type="scientific">Athelia psychrophila</name>
    <dbReference type="NCBI Taxonomy" id="1759441"/>
    <lineage>
        <taxon>Eukaryota</taxon>
        <taxon>Fungi</taxon>
        <taxon>Dikarya</taxon>
        <taxon>Basidiomycota</taxon>
        <taxon>Agaricomycotina</taxon>
        <taxon>Agaricomycetes</taxon>
        <taxon>Agaricomycetidae</taxon>
        <taxon>Atheliales</taxon>
        <taxon>Atheliaceae</taxon>
        <taxon>Athelia</taxon>
    </lineage>
</organism>
<protein>
    <submittedName>
        <fullName evidence="1">Uncharacterized protein</fullName>
    </submittedName>
</protein>
<dbReference type="Gene3D" id="3.40.50.720">
    <property type="entry name" value="NAD(P)-binding Rossmann-like Domain"/>
    <property type="match status" value="1"/>
</dbReference>
<keyword evidence="3" id="KW-1185">Reference proteome</keyword>
<dbReference type="Proteomes" id="UP000076532">
    <property type="component" value="Unassembled WGS sequence"/>
</dbReference>
<dbReference type="EMBL" id="KV417700">
    <property type="protein sequence ID" value="KZP09415.1"/>
    <property type="molecule type" value="Genomic_DNA"/>
</dbReference>
<name>A0A165YCB8_9AGAM</name>
<dbReference type="AlphaFoldDB" id="A0A165YCB8"/>
<evidence type="ECO:0000313" key="3">
    <source>
        <dbReference type="Proteomes" id="UP000076532"/>
    </source>
</evidence>